<protein>
    <submittedName>
        <fullName evidence="2">Uncharacterized protein</fullName>
    </submittedName>
</protein>
<organism evidence="2 3">
    <name type="scientific">Saccharothrix ecbatanensis</name>
    <dbReference type="NCBI Taxonomy" id="1105145"/>
    <lineage>
        <taxon>Bacteria</taxon>
        <taxon>Bacillati</taxon>
        <taxon>Actinomycetota</taxon>
        <taxon>Actinomycetes</taxon>
        <taxon>Pseudonocardiales</taxon>
        <taxon>Pseudonocardiaceae</taxon>
        <taxon>Saccharothrix</taxon>
    </lineage>
</organism>
<evidence type="ECO:0000313" key="3">
    <source>
        <dbReference type="Proteomes" id="UP000552097"/>
    </source>
</evidence>
<proteinExistence type="predicted"/>
<keyword evidence="1" id="KW-0472">Membrane</keyword>
<dbReference type="AlphaFoldDB" id="A0A7W9LYG0"/>
<dbReference type="EMBL" id="JACHMO010000001">
    <property type="protein sequence ID" value="MBB5800756.1"/>
    <property type="molecule type" value="Genomic_DNA"/>
</dbReference>
<gene>
    <name evidence="2" type="ORF">F4560_000524</name>
</gene>
<evidence type="ECO:0000313" key="2">
    <source>
        <dbReference type="EMBL" id="MBB5800756.1"/>
    </source>
</evidence>
<keyword evidence="3" id="KW-1185">Reference proteome</keyword>
<name>A0A7W9LYG0_9PSEU</name>
<reference evidence="2 3" key="1">
    <citation type="submission" date="2020-08" db="EMBL/GenBank/DDBJ databases">
        <title>Sequencing the genomes of 1000 actinobacteria strains.</title>
        <authorList>
            <person name="Klenk H.-P."/>
        </authorList>
    </citation>
    <scope>NUCLEOTIDE SEQUENCE [LARGE SCALE GENOMIC DNA]</scope>
    <source>
        <strain evidence="2 3">DSM 45486</strain>
    </source>
</reference>
<dbReference type="Proteomes" id="UP000552097">
    <property type="component" value="Unassembled WGS sequence"/>
</dbReference>
<accession>A0A7W9LYG0</accession>
<comment type="caution">
    <text evidence="2">The sequence shown here is derived from an EMBL/GenBank/DDBJ whole genome shotgun (WGS) entry which is preliminary data.</text>
</comment>
<keyword evidence="1" id="KW-0812">Transmembrane</keyword>
<feature type="transmembrane region" description="Helical" evidence="1">
    <location>
        <begin position="9"/>
        <end position="28"/>
    </location>
</feature>
<sequence>MAGQSGNGAGGWTVLLLLGVLLNGIGLIGGIPLLPLIGFPLGVVGLIGVLAAKRKAKS</sequence>
<feature type="transmembrane region" description="Helical" evidence="1">
    <location>
        <begin position="34"/>
        <end position="52"/>
    </location>
</feature>
<dbReference type="RefSeq" id="WP_184915691.1">
    <property type="nucleotide sequence ID" value="NZ_JACHMO010000001.1"/>
</dbReference>
<evidence type="ECO:0000256" key="1">
    <source>
        <dbReference type="SAM" id="Phobius"/>
    </source>
</evidence>
<keyword evidence="1" id="KW-1133">Transmembrane helix</keyword>